<feature type="domain" description="Alcohol dehydrogenase-like C-terminal" evidence="5">
    <location>
        <begin position="151"/>
        <end position="262"/>
    </location>
</feature>
<dbReference type="InterPro" id="IPR013154">
    <property type="entry name" value="ADH-like_N"/>
</dbReference>
<evidence type="ECO:0000256" key="4">
    <source>
        <dbReference type="RuleBase" id="RU361277"/>
    </source>
</evidence>
<dbReference type="Proteomes" id="UP000632659">
    <property type="component" value="Unassembled WGS sequence"/>
</dbReference>
<sequence length="334" mass="36702">MKQKQIVAVGPKQNEIREIDIPVPNDDQLLIKTKYVGVCHSEHDDWKVAEAGMTFGHEPMGIVEKVGKNVTGFKPGDRVSGMWGGTLPGSGGMVQYGIADPKKEVVIKLPDNVRDEDLIVEPLSCMMSAVSKAKVQMPGTHVAVVGCGYMGCGAISLLKMRGCYVVAIDKRQTSLEDAKKYGADEVYLVEEAKKKFIDSDFKGFKVVMEWGAGLDPEEGSDSLDLAVNLTAECGQLCVADYHTGGKRTVDVQQLGVKAIEMLNTHPREAWLSEEGAHNAVEMLANGAWNYKDIPVKIFPMNKFDEAQAEQYDKYGVYMKAIIDMTMEDGEPYIL</sequence>
<accession>A0A8J6PCG7</accession>
<dbReference type="GO" id="GO:0016491">
    <property type="term" value="F:oxidoreductase activity"/>
    <property type="evidence" value="ECO:0007669"/>
    <property type="project" value="UniProtKB-KW"/>
</dbReference>
<dbReference type="InterPro" id="IPR050129">
    <property type="entry name" value="Zn_alcohol_dh"/>
</dbReference>
<dbReference type="PROSITE" id="PS00059">
    <property type="entry name" value="ADH_ZINC"/>
    <property type="match status" value="1"/>
</dbReference>
<dbReference type="Gene3D" id="3.90.180.10">
    <property type="entry name" value="Medium-chain alcohol dehydrogenases, catalytic domain"/>
    <property type="match status" value="2"/>
</dbReference>
<name>A0A8J6PCG7_9FIRM</name>
<dbReference type="Pfam" id="PF08240">
    <property type="entry name" value="ADH_N"/>
    <property type="match status" value="1"/>
</dbReference>
<keyword evidence="8" id="KW-1185">Reference proteome</keyword>
<gene>
    <name evidence="7" type="ORF">H8702_02270</name>
</gene>
<keyword evidence="1 4" id="KW-0479">Metal-binding</keyword>
<comment type="cofactor">
    <cofactor evidence="4">
        <name>Zn(2+)</name>
        <dbReference type="ChEBI" id="CHEBI:29105"/>
    </cofactor>
</comment>
<evidence type="ECO:0000256" key="3">
    <source>
        <dbReference type="ARBA" id="ARBA00023002"/>
    </source>
</evidence>
<dbReference type="PANTHER" id="PTHR43401:SF2">
    <property type="entry name" value="L-THREONINE 3-DEHYDROGENASE"/>
    <property type="match status" value="1"/>
</dbReference>
<evidence type="ECO:0000259" key="5">
    <source>
        <dbReference type="Pfam" id="PF00107"/>
    </source>
</evidence>
<dbReference type="RefSeq" id="WP_093988367.1">
    <property type="nucleotide sequence ID" value="NZ_FYDD01000003.1"/>
</dbReference>
<dbReference type="GO" id="GO:0008270">
    <property type="term" value="F:zinc ion binding"/>
    <property type="evidence" value="ECO:0007669"/>
    <property type="project" value="InterPro"/>
</dbReference>
<organism evidence="7 8">
    <name type="scientific">Massiliimalia timonensis</name>
    <dbReference type="NCBI Taxonomy" id="1987501"/>
    <lineage>
        <taxon>Bacteria</taxon>
        <taxon>Bacillati</taxon>
        <taxon>Bacillota</taxon>
        <taxon>Clostridia</taxon>
        <taxon>Eubacteriales</taxon>
        <taxon>Oscillospiraceae</taxon>
        <taxon>Massiliimalia</taxon>
    </lineage>
</organism>
<reference evidence="7" key="1">
    <citation type="submission" date="2020-08" db="EMBL/GenBank/DDBJ databases">
        <title>Genome public.</title>
        <authorList>
            <person name="Liu C."/>
            <person name="Sun Q."/>
        </authorList>
    </citation>
    <scope>NUCLEOTIDE SEQUENCE</scope>
    <source>
        <strain evidence="7">NSJ-15</strain>
    </source>
</reference>
<dbReference type="OrthoDB" id="9777057at2"/>
<evidence type="ECO:0000313" key="8">
    <source>
        <dbReference type="Proteomes" id="UP000632659"/>
    </source>
</evidence>
<dbReference type="AlphaFoldDB" id="A0A8J6PCG7"/>
<dbReference type="SUPFAM" id="SSF50129">
    <property type="entry name" value="GroES-like"/>
    <property type="match status" value="1"/>
</dbReference>
<evidence type="ECO:0000256" key="1">
    <source>
        <dbReference type="ARBA" id="ARBA00022723"/>
    </source>
</evidence>
<dbReference type="InterPro" id="IPR013149">
    <property type="entry name" value="ADH-like_C"/>
</dbReference>
<dbReference type="SUPFAM" id="SSF51735">
    <property type="entry name" value="NAD(P)-binding Rossmann-fold domains"/>
    <property type="match status" value="1"/>
</dbReference>
<protein>
    <submittedName>
        <fullName evidence="7">Alcohol dehydrogenase catalytic domain-containing protein</fullName>
    </submittedName>
</protein>
<dbReference type="PANTHER" id="PTHR43401">
    <property type="entry name" value="L-THREONINE 3-DEHYDROGENASE"/>
    <property type="match status" value="1"/>
</dbReference>
<dbReference type="Pfam" id="PF00107">
    <property type="entry name" value="ADH_zinc_N"/>
    <property type="match status" value="1"/>
</dbReference>
<dbReference type="Gene3D" id="3.40.50.720">
    <property type="entry name" value="NAD(P)-binding Rossmann-like Domain"/>
    <property type="match status" value="1"/>
</dbReference>
<dbReference type="InterPro" id="IPR011032">
    <property type="entry name" value="GroES-like_sf"/>
</dbReference>
<evidence type="ECO:0000259" key="6">
    <source>
        <dbReference type="Pfam" id="PF08240"/>
    </source>
</evidence>
<dbReference type="EMBL" id="JACRTL010000001">
    <property type="protein sequence ID" value="MBC8609946.1"/>
    <property type="molecule type" value="Genomic_DNA"/>
</dbReference>
<keyword evidence="2 4" id="KW-0862">Zinc</keyword>
<keyword evidence="3" id="KW-0560">Oxidoreductase</keyword>
<feature type="domain" description="Alcohol dehydrogenase-like N-terminal" evidence="6">
    <location>
        <begin position="26"/>
        <end position="111"/>
    </location>
</feature>
<comment type="similarity">
    <text evidence="4">Belongs to the zinc-containing alcohol dehydrogenase family.</text>
</comment>
<dbReference type="InterPro" id="IPR036291">
    <property type="entry name" value="NAD(P)-bd_dom_sf"/>
</dbReference>
<comment type="caution">
    <text evidence="7">The sequence shown here is derived from an EMBL/GenBank/DDBJ whole genome shotgun (WGS) entry which is preliminary data.</text>
</comment>
<proteinExistence type="inferred from homology"/>
<evidence type="ECO:0000313" key="7">
    <source>
        <dbReference type="EMBL" id="MBC8609946.1"/>
    </source>
</evidence>
<evidence type="ECO:0000256" key="2">
    <source>
        <dbReference type="ARBA" id="ARBA00022833"/>
    </source>
</evidence>
<dbReference type="InterPro" id="IPR002328">
    <property type="entry name" value="ADH_Zn_CS"/>
</dbReference>